<comment type="catalytic activity">
    <reaction evidence="15">
        <text>1D-myo-inositol 1,3,4,5-tetrakisphosphate + H2O = 1D-myo-inositol 1,4,5-trisphosphate + phosphate</text>
        <dbReference type="Rhea" id="RHEA:77155"/>
        <dbReference type="ChEBI" id="CHEBI:15377"/>
        <dbReference type="ChEBI" id="CHEBI:43474"/>
        <dbReference type="ChEBI" id="CHEBI:57895"/>
        <dbReference type="ChEBI" id="CHEBI:203600"/>
    </reaction>
    <physiologicalReaction direction="left-to-right" evidence="15">
        <dbReference type="Rhea" id="RHEA:77156"/>
    </physiologicalReaction>
</comment>
<dbReference type="EC" id="3.1.3.48" evidence="5"/>
<dbReference type="PANTHER" id="PTHR12305">
    <property type="entry name" value="PHOSPHATASE WITH HOMOLOGY TO TENSIN"/>
    <property type="match status" value="1"/>
</dbReference>
<evidence type="ECO:0000256" key="10">
    <source>
        <dbReference type="ARBA" id="ARBA00023098"/>
    </source>
</evidence>
<keyword evidence="26" id="KW-1185">Reference proteome</keyword>
<proteinExistence type="inferred from homology"/>
<dbReference type="SUPFAM" id="SSF49562">
    <property type="entry name" value="C2 domain (Calcium/lipid-binding domain, CaLB)"/>
    <property type="match status" value="1"/>
</dbReference>
<dbReference type="PROSITE" id="PS50056">
    <property type="entry name" value="TYR_PHOSPHATASE_2"/>
    <property type="match status" value="1"/>
</dbReference>
<dbReference type="InterPro" id="IPR057023">
    <property type="entry name" value="PTP-SAK"/>
</dbReference>
<dbReference type="PROSITE" id="PS51181">
    <property type="entry name" value="PPASE_TENSIN"/>
    <property type="match status" value="1"/>
</dbReference>
<evidence type="ECO:0000256" key="13">
    <source>
        <dbReference type="ARBA" id="ARBA00034268"/>
    </source>
</evidence>
<dbReference type="SMART" id="SM00404">
    <property type="entry name" value="PTPc_motif"/>
    <property type="match status" value="1"/>
</dbReference>
<comment type="catalytic activity">
    <reaction evidence="21">
        <text>O-phospho-L-tyrosyl-[protein] + H2O = L-tyrosyl-[protein] + phosphate</text>
        <dbReference type="Rhea" id="RHEA:10684"/>
        <dbReference type="Rhea" id="RHEA-COMP:10136"/>
        <dbReference type="Rhea" id="RHEA-COMP:20101"/>
        <dbReference type="ChEBI" id="CHEBI:15377"/>
        <dbReference type="ChEBI" id="CHEBI:43474"/>
        <dbReference type="ChEBI" id="CHEBI:46858"/>
        <dbReference type="ChEBI" id="CHEBI:61978"/>
        <dbReference type="EC" id="3.1.3.48"/>
    </reaction>
    <physiologicalReaction direction="left-to-right" evidence="21">
        <dbReference type="Rhea" id="RHEA:10685"/>
    </physiologicalReaction>
</comment>
<dbReference type="InterPro" id="IPR003595">
    <property type="entry name" value="Tyr_Pase_cat"/>
</dbReference>
<feature type="domain" description="Tyrosine specific protein phosphatases" evidence="23">
    <location>
        <begin position="225"/>
        <end position="282"/>
    </location>
</feature>
<dbReference type="GO" id="GO:0046856">
    <property type="term" value="P:phosphatidylinositol dephosphorylation"/>
    <property type="evidence" value="ECO:0007669"/>
    <property type="project" value="TreeGrafter"/>
</dbReference>
<evidence type="ECO:0000256" key="20">
    <source>
        <dbReference type="ARBA" id="ARBA00048832"/>
    </source>
</evidence>
<evidence type="ECO:0000256" key="14">
    <source>
        <dbReference type="ARBA" id="ARBA00034338"/>
    </source>
</evidence>
<dbReference type="EC" id="3.1.3.67" evidence="4"/>
<evidence type="ECO:0000256" key="15">
    <source>
        <dbReference type="ARBA" id="ARBA00043734"/>
    </source>
</evidence>
<name>A0A6J2XT86_SITOR</name>
<evidence type="ECO:0000313" key="27">
    <source>
        <dbReference type="RefSeq" id="XP_030754231.1"/>
    </source>
</evidence>
<dbReference type="InterPro" id="IPR016130">
    <property type="entry name" value="Tyr_Pase_AS"/>
</dbReference>
<dbReference type="InterPro" id="IPR000387">
    <property type="entry name" value="Tyr_Pase_dom"/>
</dbReference>
<comment type="subcellular location">
    <subcellularLocation>
        <location evidence="1">Cell projection</location>
        <location evidence="1">Neuron projection</location>
    </subcellularLocation>
    <subcellularLocation>
        <location evidence="2">Cytoplasm</location>
    </subcellularLocation>
</comment>
<evidence type="ECO:0000256" key="18">
    <source>
        <dbReference type="ARBA" id="ARBA00044309"/>
    </source>
</evidence>
<accession>A0A6J2XT86</accession>
<keyword evidence="8" id="KW-0378">Hydrolase</keyword>
<comment type="catalytic activity">
    <reaction evidence="12">
        <text>1,2-dihexadecanoyl-sn-glycero-3-phospho-(1D-myo-inositol-3,4,5-trisphosphate) + H2O = 1,2-dihexadecanoyl-sn-glycero-3-phospho-(1D-myo-inositol-4,5-bisphosphate) + phosphate</text>
        <dbReference type="Rhea" id="RHEA:43560"/>
        <dbReference type="ChEBI" id="CHEBI:15377"/>
        <dbReference type="ChEBI" id="CHEBI:43474"/>
        <dbReference type="ChEBI" id="CHEBI:83420"/>
        <dbReference type="ChEBI" id="CHEBI:83423"/>
    </reaction>
    <physiologicalReaction direction="left-to-right" evidence="12">
        <dbReference type="Rhea" id="RHEA:43561"/>
    </physiologicalReaction>
</comment>
<dbReference type="Proteomes" id="UP000504635">
    <property type="component" value="Unplaced"/>
</dbReference>
<evidence type="ECO:0000256" key="1">
    <source>
        <dbReference type="ARBA" id="ARBA00004487"/>
    </source>
</evidence>
<dbReference type="PROSITE" id="PS00383">
    <property type="entry name" value="TYR_PHOSPHATASE_1"/>
    <property type="match status" value="1"/>
</dbReference>
<dbReference type="RefSeq" id="XP_030754231.1">
    <property type="nucleotide sequence ID" value="XM_030898371.1"/>
</dbReference>
<dbReference type="CDD" id="cd14509">
    <property type="entry name" value="PTP_PTEN"/>
    <property type="match status" value="1"/>
</dbReference>
<feature type="compositionally biased region" description="Low complexity" evidence="22">
    <location>
        <begin position="469"/>
        <end position="479"/>
    </location>
</feature>
<dbReference type="InterPro" id="IPR029023">
    <property type="entry name" value="Tensin_phosphatase"/>
</dbReference>
<dbReference type="InterPro" id="IPR014020">
    <property type="entry name" value="Tensin_C2-dom"/>
</dbReference>
<keyword evidence="11" id="KW-0966">Cell projection</keyword>
<reference evidence="27" key="1">
    <citation type="submission" date="2025-08" db="UniProtKB">
        <authorList>
            <consortium name="RefSeq"/>
        </authorList>
    </citation>
    <scope>IDENTIFICATION</scope>
    <source>
        <tissue evidence="27">Gonads</tissue>
    </source>
</reference>
<dbReference type="InterPro" id="IPR029021">
    <property type="entry name" value="Prot-tyrosine_phosphatase-like"/>
</dbReference>
<evidence type="ECO:0000256" key="8">
    <source>
        <dbReference type="ARBA" id="ARBA00022801"/>
    </source>
</evidence>
<dbReference type="GO" id="GO:0004722">
    <property type="term" value="F:protein serine/threonine phosphatase activity"/>
    <property type="evidence" value="ECO:0007669"/>
    <property type="project" value="UniProtKB-EC"/>
</dbReference>
<evidence type="ECO:0000259" key="25">
    <source>
        <dbReference type="PROSITE" id="PS51182"/>
    </source>
</evidence>
<keyword evidence="7" id="KW-0963">Cytoplasm</keyword>
<feature type="domain" description="Phosphatase tensin-type" evidence="24">
    <location>
        <begin position="137"/>
        <end position="308"/>
    </location>
</feature>
<comment type="catalytic activity">
    <reaction evidence="17">
        <text>1D-myo-inositol 1,3,4,5,6-pentakisphosphate + H2O = 1D-myo-inositol 1,4,5,6-tetrakisphosphate + phosphate</text>
        <dbReference type="Rhea" id="RHEA:77143"/>
        <dbReference type="ChEBI" id="CHEBI:15377"/>
        <dbReference type="ChEBI" id="CHEBI:43474"/>
        <dbReference type="ChEBI" id="CHEBI:57627"/>
        <dbReference type="ChEBI" id="CHEBI:57733"/>
    </reaction>
    <physiologicalReaction direction="left-to-right" evidence="17">
        <dbReference type="Rhea" id="RHEA:77144"/>
    </physiologicalReaction>
</comment>
<dbReference type="SUPFAM" id="SSF52799">
    <property type="entry name" value="(Phosphotyrosine protein) phosphatases II"/>
    <property type="match status" value="1"/>
</dbReference>
<organism evidence="26 27">
    <name type="scientific">Sitophilus oryzae</name>
    <name type="common">Rice weevil</name>
    <name type="synonym">Curculio oryzae</name>
    <dbReference type="NCBI Taxonomy" id="7048"/>
    <lineage>
        <taxon>Eukaryota</taxon>
        <taxon>Metazoa</taxon>
        <taxon>Ecdysozoa</taxon>
        <taxon>Arthropoda</taxon>
        <taxon>Hexapoda</taxon>
        <taxon>Insecta</taxon>
        <taxon>Pterygota</taxon>
        <taxon>Neoptera</taxon>
        <taxon>Endopterygota</taxon>
        <taxon>Coleoptera</taxon>
        <taxon>Polyphaga</taxon>
        <taxon>Cucujiformia</taxon>
        <taxon>Curculionidae</taxon>
        <taxon>Dryophthorinae</taxon>
        <taxon>Sitophilus</taxon>
    </lineage>
</organism>
<dbReference type="GO" id="GO:0051896">
    <property type="term" value="P:regulation of phosphatidylinositol 3-kinase/protein kinase B signal transduction"/>
    <property type="evidence" value="ECO:0007669"/>
    <property type="project" value="TreeGrafter"/>
</dbReference>
<gene>
    <name evidence="27" type="primary">LOC115881019</name>
</gene>
<dbReference type="PANTHER" id="PTHR12305:SF81">
    <property type="entry name" value="PHOSPHATIDYLINOSITOL 3,4,5-TRISPHOSPHATE 3-PHOSPHATASE AND DUAL-SPECIFICITY PROTEIN PHOSPHATASE PTEN"/>
    <property type="match status" value="1"/>
</dbReference>
<dbReference type="SMART" id="SM01326">
    <property type="entry name" value="PTEN_C2"/>
    <property type="match status" value="1"/>
</dbReference>
<dbReference type="Pfam" id="PF10409">
    <property type="entry name" value="PTEN_C2"/>
    <property type="match status" value="1"/>
</dbReference>
<dbReference type="Gene3D" id="2.60.40.1110">
    <property type="match status" value="1"/>
</dbReference>
<protein>
    <recommendedName>
        <fullName evidence="14">Phosphatidylinositol 3,4,5-trisphosphate 3-phosphatase and dual-specificity protein phosphatase PTEN</fullName>
        <ecNumber evidence="6">3.1.3.16</ecNumber>
        <ecNumber evidence="5">3.1.3.48</ecNumber>
        <ecNumber evidence="4">3.1.3.67</ecNumber>
    </recommendedName>
    <alternativeName>
        <fullName evidence="18">Inositol polyphosphate 3-phosphatase</fullName>
    </alternativeName>
</protein>
<dbReference type="GO" id="GO:0005829">
    <property type="term" value="C:cytosol"/>
    <property type="evidence" value="ECO:0007669"/>
    <property type="project" value="TreeGrafter"/>
</dbReference>
<evidence type="ECO:0000256" key="2">
    <source>
        <dbReference type="ARBA" id="ARBA00004496"/>
    </source>
</evidence>
<keyword evidence="9" id="KW-0904">Protein phosphatase</keyword>
<evidence type="ECO:0000256" key="22">
    <source>
        <dbReference type="SAM" id="MobiDB-lite"/>
    </source>
</evidence>
<dbReference type="InParanoid" id="A0A6J2XT86"/>
<comment type="catalytic activity">
    <reaction evidence="16">
        <text>a 1,2-diacyl-sn-glycero-3-phospho-(1D-myo-inositol-3,4,5-trisphosphate) + H2O = a 1,2-diacyl-sn-glycero-3-phospho-(1D-myo-inositol-4,5-bisphosphate) + phosphate</text>
        <dbReference type="Rhea" id="RHEA:25017"/>
        <dbReference type="ChEBI" id="CHEBI:15377"/>
        <dbReference type="ChEBI" id="CHEBI:43474"/>
        <dbReference type="ChEBI" id="CHEBI:57836"/>
        <dbReference type="ChEBI" id="CHEBI:58456"/>
        <dbReference type="EC" id="3.1.3.67"/>
    </reaction>
    <physiologicalReaction direction="left-to-right" evidence="16">
        <dbReference type="Rhea" id="RHEA:25018"/>
    </physiologicalReaction>
</comment>
<comment type="catalytic activity">
    <reaction evidence="19">
        <text>O-phospho-L-seryl-[protein] + H2O = L-seryl-[protein] + phosphate</text>
        <dbReference type="Rhea" id="RHEA:20629"/>
        <dbReference type="Rhea" id="RHEA-COMP:9863"/>
        <dbReference type="Rhea" id="RHEA-COMP:11604"/>
        <dbReference type="ChEBI" id="CHEBI:15377"/>
        <dbReference type="ChEBI" id="CHEBI:29999"/>
        <dbReference type="ChEBI" id="CHEBI:43474"/>
        <dbReference type="ChEBI" id="CHEBI:83421"/>
        <dbReference type="EC" id="3.1.3.16"/>
    </reaction>
    <physiologicalReaction direction="left-to-right" evidence="19">
        <dbReference type="Rhea" id="RHEA:20630"/>
    </physiologicalReaction>
</comment>
<comment type="catalytic activity">
    <reaction evidence="20">
        <text>O-phospho-L-threonyl-[protein] + H2O = L-threonyl-[protein] + phosphate</text>
        <dbReference type="Rhea" id="RHEA:47004"/>
        <dbReference type="Rhea" id="RHEA-COMP:11060"/>
        <dbReference type="Rhea" id="RHEA-COMP:11605"/>
        <dbReference type="ChEBI" id="CHEBI:15377"/>
        <dbReference type="ChEBI" id="CHEBI:30013"/>
        <dbReference type="ChEBI" id="CHEBI:43474"/>
        <dbReference type="ChEBI" id="CHEBI:61977"/>
        <dbReference type="EC" id="3.1.3.16"/>
    </reaction>
    <physiologicalReaction direction="left-to-right" evidence="20">
        <dbReference type="Rhea" id="RHEA:47005"/>
    </physiologicalReaction>
</comment>
<dbReference type="GO" id="GO:0008285">
    <property type="term" value="P:negative regulation of cell population proliferation"/>
    <property type="evidence" value="ECO:0007669"/>
    <property type="project" value="TreeGrafter"/>
</dbReference>
<dbReference type="AlphaFoldDB" id="A0A6J2XT86"/>
<dbReference type="CTD" id="5728"/>
<evidence type="ECO:0000256" key="12">
    <source>
        <dbReference type="ARBA" id="ARBA00034256"/>
    </source>
</evidence>
<dbReference type="InterPro" id="IPR045101">
    <property type="entry name" value="PTP_PTEN"/>
</dbReference>
<dbReference type="GO" id="GO:0043491">
    <property type="term" value="P:phosphatidylinositol 3-kinase/protein kinase B signal transduction"/>
    <property type="evidence" value="ECO:0007669"/>
    <property type="project" value="TreeGrafter"/>
</dbReference>
<dbReference type="Gene3D" id="3.90.190.10">
    <property type="entry name" value="Protein tyrosine phosphatase superfamily"/>
    <property type="match status" value="1"/>
</dbReference>
<dbReference type="GO" id="GO:0048870">
    <property type="term" value="P:cell motility"/>
    <property type="evidence" value="ECO:0007669"/>
    <property type="project" value="TreeGrafter"/>
</dbReference>
<evidence type="ECO:0000256" key="19">
    <source>
        <dbReference type="ARBA" id="ARBA00047986"/>
    </source>
</evidence>
<evidence type="ECO:0000256" key="16">
    <source>
        <dbReference type="ARBA" id="ARBA00043760"/>
    </source>
</evidence>
<evidence type="ECO:0000256" key="21">
    <source>
        <dbReference type="ARBA" id="ARBA00051341"/>
    </source>
</evidence>
<evidence type="ECO:0000256" key="7">
    <source>
        <dbReference type="ARBA" id="ARBA00022490"/>
    </source>
</evidence>
<dbReference type="InterPro" id="IPR035892">
    <property type="entry name" value="C2_domain_sf"/>
</dbReference>
<dbReference type="Pfam" id="PF22784">
    <property type="entry name" value="PTP-SAK"/>
    <property type="match status" value="1"/>
</dbReference>
<dbReference type="GO" id="GO:0043005">
    <property type="term" value="C:neuron projection"/>
    <property type="evidence" value="ECO:0007669"/>
    <property type="project" value="UniProtKB-SubCell"/>
</dbReference>
<evidence type="ECO:0000259" key="24">
    <source>
        <dbReference type="PROSITE" id="PS51181"/>
    </source>
</evidence>
<sequence length="529" mass="59498">MGLCISCRKSRNTFKGRCTKSTAAKDFVGFLSPTKHASAASGTSLLCDRLQQQSSASALLNQPYDAAQRHRADVDRRAASSDDLGCADCCLRAAGGAAARGGGGGKGIRRGAAEAMAASFSTNITNSLKGLVSKKRNRYKQDGFNLDLTYITDNIIAMGYPACNLESVYRNNIEDVVKFLDQKHPDHYMIYNLCKERSYDKSKFHNRVKEFPFEDHNPPKIESIEPFCEDVKEWLEKDSQNVAVVHCKAGKGRTGTMICCYLLHSRICCTADQALCFYGEKRTQDTKGVTIPSQVRYVKYYEQLLTHRTQYAPVTVYVKEFVFEPVPTFAGGPGNLFFTIAKTFSSEGEKRFKSDVYKVPVDARSFCIKLDRCFRLTGDVKVEFFNKVMMRKEKLFHFWFNTFFLGYPEVYGGDSYELTFEKNQLDKLNKDKQHKIFNEKFKLTMVVKKVPKVENAAFLPRLGQTRVISNSTPSDSSAESTDESEEDDWDSAGPEAVPDLFDPRGVGYRILSECELATAQENRGEAVMV</sequence>
<dbReference type="InterPro" id="IPR051281">
    <property type="entry name" value="Dual-spec_lipid-protein_phosph"/>
</dbReference>
<evidence type="ECO:0000256" key="17">
    <source>
        <dbReference type="ARBA" id="ARBA00043762"/>
    </source>
</evidence>
<dbReference type="GO" id="GO:0004725">
    <property type="term" value="F:protein tyrosine phosphatase activity"/>
    <property type="evidence" value="ECO:0007669"/>
    <property type="project" value="UniProtKB-EC"/>
</dbReference>
<dbReference type="GO" id="GO:0005886">
    <property type="term" value="C:plasma membrane"/>
    <property type="evidence" value="ECO:0007669"/>
    <property type="project" value="TreeGrafter"/>
</dbReference>
<dbReference type="KEGG" id="soy:115881019"/>
<dbReference type="GO" id="GO:0005634">
    <property type="term" value="C:nucleus"/>
    <property type="evidence" value="ECO:0007669"/>
    <property type="project" value="TreeGrafter"/>
</dbReference>
<comment type="catalytic activity">
    <reaction evidence="13">
        <text>1,2-dioctanoyl-sn-glycero-3-phospho-(1D-myo-inositol-3,4,5-trisphosphate) + H2O = 1,2-dioctanoyl-sn-glycero-3-phospho-(1D-myo-inositol-4,5-bisphosphate) + phosphate</text>
        <dbReference type="Rhea" id="RHEA:43552"/>
        <dbReference type="ChEBI" id="CHEBI:15377"/>
        <dbReference type="ChEBI" id="CHEBI:43474"/>
        <dbReference type="ChEBI" id="CHEBI:83416"/>
        <dbReference type="ChEBI" id="CHEBI:83419"/>
    </reaction>
    <physiologicalReaction direction="left-to-right" evidence="13">
        <dbReference type="Rhea" id="RHEA:43553"/>
    </physiologicalReaction>
</comment>
<evidence type="ECO:0000313" key="26">
    <source>
        <dbReference type="Proteomes" id="UP000504635"/>
    </source>
</evidence>
<dbReference type="FunCoup" id="A0A6J2XT86">
    <property type="interactions" value="2115"/>
</dbReference>
<feature type="compositionally biased region" description="Acidic residues" evidence="22">
    <location>
        <begin position="480"/>
        <end position="490"/>
    </location>
</feature>
<dbReference type="GO" id="GO:0016314">
    <property type="term" value="F:phosphatidylinositol-3,4,5-trisphosphate 3-phosphatase activity"/>
    <property type="evidence" value="ECO:0007669"/>
    <property type="project" value="UniProtKB-EC"/>
</dbReference>
<dbReference type="FunFam" id="3.90.190.10:FF:000029">
    <property type="entry name" value="Phosphatidylinositol 3,4,5-trisphosphate 3-phosphatase and dual-specificity protein phosphatase PTEN"/>
    <property type="match status" value="1"/>
</dbReference>
<comment type="similarity">
    <text evidence="3">Belongs to the PTEN phosphatase protein family.</text>
</comment>
<dbReference type="PROSITE" id="PS51182">
    <property type="entry name" value="C2_TENSIN"/>
    <property type="match status" value="1"/>
</dbReference>
<feature type="domain" description="C2 tensin-type" evidence="25">
    <location>
        <begin position="313"/>
        <end position="450"/>
    </location>
</feature>
<evidence type="ECO:0000256" key="5">
    <source>
        <dbReference type="ARBA" id="ARBA00013064"/>
    </source>
</evidence>
<evidence type="ECO:0000256" key="3">
    <source>
        <dbReference type="ARBA" id="ARBA00007881"/>
    </source>
</evidence>
<evidence type="ECO:0000256" key="9">
    <source>
        <dbReference type="ARBA" id="ARBA00022912"/>
    </source>
</evidence>
<dbReference type="GO" id="GO:0050793">
    <property type="term" value="P:regulation of developmental process"/>
    <property type="evidence" value="ECO:0007669"/>
    <property type="project" value="UniProtKB-ARBA"/>
</dbReference>
<evidence type="ECO:0000256" key="6">
    <source>
        <dbReference type="ARBA" id="ARBA00013081"/>
    </source>
</evidence>
<dbReference type="EC" id="3.1.3.16" evidence="6"/>
<evidence type="ECO:0000256" key="11">
    <source>
        <dbReference type="ARBA" id="ARBA00023273"/>
    </source>
</evidence>
<evidence type="ECO:0000259" key="23">
    <source>
        <dbReference type="PROSITE" id="PS50056"/>
    </source>
</evidence>
<keyword evidence="10" id="KW-0443">Lipid metabolism</keyword>
<dbReference type="OrthoDB" id="16692at2759"/>
<evidence type="ECO:0000256" key="4">
    <source>
        <dbReference type="ARBA" id="ARBA00013015"/>
    </source>
</evidence>
<feature type="region of interest" description="Disordered" evidence="22">
    <location>
        <begin position="468"/>
        <end position="501"/>
    </location>
</feature>
<dbReference type="GeneID" id="115881019"/>
<dbReference type="SMART" id="SM01301">
    <property type="entry name" value="PTPlike_phytase"/>
    <property type="match status" value="1"/>
</dbReference>